<dbReference type="EC" id="2.5.1.59" evidence="3"/>
<reference evidence="14 15" key="1">
    <citation type="submission" date="2015-07" db="EMBL/GenBank/DDBJ databases">
        <title>The genome of Habropoda laboriosa.</title>
        <authorList>
            <person name="Pan H."/>
            <person name="Kapheim K."/>
        </authorList>
    </citation>
    <scope>NUCLEOTIDE SEQUENCE [LARGE SCALE GENOMIC DNA]</scope>
    <source>
        <strain evidence="14">0110345459</strain>
    </source>
</reference>
<organism evidence="14 15">
    <name type="scientific">Habropoda laboriosa</name>
    <dbReference type="NCBI Taxonomy" id="597456"/>
    <lineage>
        <taxon>Eukaryota</taxon>
        <taxon>Metazoa</taxon>
        <taxon>Ecdysozoa</taxon>
        <taxon>Arthropoda</taxon>
        <taxon>Hexapoda</taxon>
        <taxon>Insecta</taxon>
        <taxon>Pterygota</taxon>
        <taxon>Neoptera</taxon>
        <taxon>Endopterygota</taxon>
        <taxon>Hymenoptera</taxon>
        <taxon>Apocrita</taxon>
        <taxon>Aculeata</taxon>
        <taxon>Apoidea</taxon>
        <taxon>Anthophila</taxon>
        <taxon>Apidae</taxon>
        <taxon>Habropoda</taxon>
    </lineage>
</organism>
<comment type="cofactor">
    <cofactor evidence="1">
        <name>Mg(2+)</name>
        <dbReference type="ChEBI" id="CHEBI:18420"/>
    </cofactor>
</comment>
<gene>
    <name evidence="14" type="ORF">WH47_00643</name>
</gene>
<evidence type="ECO:0000313" key="14">
    <source>
        <dbReference type="EMBL" id="KOC70498.1"/>
    </source>
</evidence>
<dbReference type="OrthoDB" id="272289at2759"/>
<evidence type="ECO:0000256" key="3">
    <source>
        <dbReference type="ARBA" id="ARBA00012700"/>
    </source>
</evidence>
<dbReference type="PANTHER" id="PTHR11129:SF1">
    <property type="entry name" value="PROTEIN FARNESYLTRANSFERASE_GERANYLGERANYLTRANSFERASE TYPE-1 SUBUNIT ALPHA"/>
    <property type="match status" value="1"/>
</dbReference>
<evidence type="ECO:0000256" key="11">
    <source>
        <dbReference type="ARBA" id="ARBA00042436"/>
    </source>
</evidence>
<evidence type="ECO:0000256" key="1">
    <source>
        <dbReference type="ARBA" id="ARBA00001946"/>
    </source>
</evidence>
<dbReference type="SUPFAM" id="SSF48439">
    <property type="entry name" value="Protein prenylyltransferase"/>
    <property type="match status" value="1"/>
</dbReference>
<evidence type="ECO:0000256" key="2">
    <source>
        <dbReference type="ARBA" id="ARBA00006734"/>
    </source>
</evidence>
<evidence type="ECO:0000256" key="12">
    <source>
        <dbReference type="ARBA" id="ARBA00043086"/>
    </source>
</evidence>
<keyword evidence="8" id="KW-0460">Magnesium</keyword>
<sequence length="256" mass="30099">MTESSDNGLDGGDNSEETCWVLYQEREEWKDVTPVPQDDGPHPIVAIDYSAKYASGELEFTENMLKKDAKNYHVWQHRQWCIKKFNLFDEELKYVEELLDQDVRNNSAWNQRYFVISNTTEFEQNIIDREIDYTLNKIQLVKGNESAWNYLRGVLVNDSRGLGCNEKVRRKCEELYHDGFRTSHLLACIIDICDERSISDESPNSIFHINNALKLCIELSEKHDKIRRKYWQYIAYKLSNKLKSESFTKSESCQAV</sequence>
<proteinExistence type="inferred from homology"/>
<evidence type="ECO:0000256" key="9">
    <source>
        <dbReference type="ARBA" id="ARBA00040965"/>
    </source>
</evidence>
<keyword evidence="5" id="KW-0637">Prenyltransferase</keyword>
<dbReference type="PANTHER" id="PTHR11129">
    <property type="entry name" value="PROTEIN FARNESYLTRANSFERASE ALPHA SUBUNIT/RAB GERANYLGERANYL TRANSFERASE ALPHA SUBUNIT"/>
    <property type="match status" value="1"/>
</dbReference>
<protein>
    <recommendedName>
        <fullName evidence="9">Protein farnesyltransferase/geranylgeranyltransferase type-1 subunit alpha</fullName>
        <ecNumber evidence="4">2.5.1.58</ecNumber>
        <ecNumber evidence="3">2.5.1.59</ecNumber>
    </recommendedName>
    <alternativeName>
        <fullName evidence="12">CAAX farnesyltransferase subunit alpha</fullName>
    </alternativeName>
    <alternativeName>
        <fullName evidence="11">FTase-alpha</fullName>
    </alternativeName>
    <alternativeName>
        <fullName evidence="10">Ras proteins prenyltransferase subunit alpha</fullName>
    </alternativeName>
    <alternativeName>
        <fullName evidence="13">Type I protein geranyl-geranyltransferase subunit alpha</fullName>
    </alternativeName>
</protein>
<dbReference type="GO" id="GO:0004662">
    <property type="term" value="F:CAAX-protein geranylgeranyltransferase activity"/>
    <property type="evidence" value="ECO:0007669"/>
    <property type="project" value="UniProtKB-EC"/>
</dbReference>
<dbReference type="InterPro" id="IPR002088">
    <property type="entry name" value="Prenyl_trans_a"/>
</dbReference>
<evidence type="ECO:0000256" key="5">
    <source>
        <dbReference type="ARBA" id="ARBA00022602"/>
    </source>
</evidence>
<evidence type="ECO:0000256" key="7">
    <source>
        <dbReference type="ARBA" id="ARBA00022737"/>
    </source>
</evidence>
<keyword evidence="15" id="KW-1185">Reference proteome</keyword>
<dbReference type="GO" id="GO:0005953">
    <property type="term" value="C:CAAX-protein geranylgeranyltransferase complex"/>
    <property type="evidence" value="ECO:0007669"/>
    <property type="project" value="TreeGrafter"/>
</dbReference>
<evidence type="ECO:0000256" key="10">
    <source>
        <dbReference type="ARBA" id="ARBA00041392"/>
    </source>
</evidence>
<evidence type="ECO:0000256" key="6">
    <source>
        <dbReference type="ARBA" id="ARBA00022679"/>
    </source>
</evidence>
<dbReference type="EMBL" id="KQ414588">
    <property type="protein sequence ID" value="KOC70498.1"/>
    <property type="molecule type" value="Genomic_DNA"/>
</dbReference>
<dbReference type="STRING" id="597456.A0A0L7RI78"/>
<evidence type="ECO:0000256" key="4">
    <source>
        <dbReference type="ARBA" id="ARBA00012702"/>
    </source>
</evidence>
<keyword evidence="6 14" id="KW-0808">Transferase</keyword>
<dbReference type="Gene3D" id="1.25.40.120">
    <property type="entry name" value="Protein prenylyltransferase"/>
    <property type="match status" value="2"/>
</dbReference>
<evidence type="ECO:0000256" key="8">
    <source>
        <dbReference type="ARBA" id="ARBA00022842"/>
    </source>
</evidence>
<dbReference type="PROSITE" id="PS51147">
    <property type="entry name" value="PFTA"/>
    <property type="match status" value="3"/>
</dbReference>
<name>A0A0L7RI78_9HYME</name>
<evidence type="ECO:0000313" key="15">
    <source>
        <dbReference type="Proteomes" id="UP000053825"/>
    </source>
</evidence>
<dbReference type="GO" id="GO:0005965">
    <property type="term" value="C:protein farnesyltransferase complex"/>
    <property type="evidence" value="ECO:0007669"/>
    <property type="project" value="TreeGrafter"/>
</dbReference>
<accession>A0A0L7RI78</accession>
<comment type="similarity">
    <text evidence="2">Belongs to the protein prenyltransferase subunit alpha family.</text>
</comment>
<dbReference type="GO" id="GO:0004660">
    <property type="term" value="F:protein farnesyltransferase activity"/>
    <property type="evidence" value="ECO:0007669"/>
    <property type="project" value="UniProtKB-EC"/>
</dbReference>
<dbReference type="EC" id="2.5.1.58" evidence="4"/>
<dbReference type="AlphaFoldDB" id="A0A0L7RI78"/>
<evidence type="ECO:0000256" key="13">
    <source>
        <dbReference type="ARBA" id="ARBA00043219"/>
    </source>
</evidence>
<dbReference type="Proteomes" id="UP000053825">
    <property type="component" value="Unassembled WGS sequence"/>
</dbReference>
<keyword evidence="7" id="KW-0677">Repeat</keyword>
<dbReference type="Pfam" id="PF01239">
    <property type="entry name" value="PPTA"/>
    <property type="match status" value="3"/>
</dbReference>